<evidence type="ECO:0000313" key="10">
    <source>
        <dbReference type="Proteomes" id="UP000010878"/>
    </source>
</evidence>
<evidence type="ECO:0000256" key="7">
    <source>
        <dbReference type="SAM" id="MobiDB-lite"/>
    </source>
</evidence>
<keyword evidence="4 8" id="KW-0812">Transmembrane</keyword>
<dbReference type="RefSeq" id="WP_015320864.1">
    <property type="nucleotide sequence ID" value="NC_019974.1"/>
</dbReference>
<feature type="transmembrane region" description="Helical" evidence="8">
    <location>
        <begin position="279"/>
        <end position="298"/>
    </location>
</feature>
<dbReference type="STRING" id="694430.Natoc_1611"/>
<dbReference type="InterPro" id="IPR005614">
    <property type="entry name" value="NrfD-like"/>
</dbReference>
<feature type="transmembrane region" description="Helical" evidence="8">
    <location>
        <begin position="145"/>
        <end position="165"/>
    </location>
</feature>
<keyword evidence="5 8" id="KW-1133">Transmembrane helix</keyword>
<dbReference type="GO" id="GO:0005886">
    <property type="term" value="C:plasma membrane"/>
    <property type="evidence" value="ECO:0007669"/>
    <property type="project" value="UniProtKB-SubCell"/>
</dbReference>
<evidence type="ECO:0000256" key="4">
    <source>
        <dbReference type="ARBA" id="ARBA00022692"/>
    </source>
</evidence>
<dbReference type="KEGG" id="nou:Natoc_1611"/>
<dbReference type="AlphaFoldDB" id="L0JXD2"/>
<dbReference type="InterPro" id="IPR052049">
    <property type="entry name" value="Electron_transfer_protein"/>
</dbReference>
<sequence>MSTKSPTEADILRPIQNVSKTYFIVFALAALALGAFLVGWAYQLSEGMAVTGLSDWGSGGGVTWGLYIGAFIWWVGIAHGGIILSAAVRLLGMDRYMPVARLAELLTLAGLSAAGFYIIVHMGRPDRMVTSVLGHYHITVNNSPLVWDVTVITAYFVLTATYLALTIRYDVTRLRDQLPDRFDLIYNVLTIGYSEKEDKVIDRMVWWVALAIIIMAPLLLHGGVIPWLFAVLPNYPGWFGGVQGPQFLTIALTSAISGVILLSAAFRKAYDWDHIITDDIFRGLLLWLGFFCLLFLWLQLQQLTAGSFHATVDHATATEGKFSNPLYYVPILSVLGVLGFIFATTIRPSLFTKLRAMVASVIVLLATLTEKLYFVLSGFWYPTFNIYDAVPGDYFPSAIELLSLAGTIGMVVLFFLVVAKVIPVVELHAIEHLRGDHGHGHDSEHEPVEESAKQPEVEA</sequence>
<feature type="transmembrane region" description="Helical" evidence="8">
    <location>
        <begin position="358"/>
        <end position="381"/>
    </location>
</feature>
<feature type="region of interest" description="Disordered" evidence="7">
    <location>
        <begin position="436"/>
        <end position="459"/>
    </location>
</feature>
<dbReference type="HOGENOM" id="CLU_021295_1_0_2"/>
<gene>
    <name evidence="9" type="ORF">Natoc_1611</name>
</gene>
<keyword evidence="3" id="KW-1003">Cell membrane</keyword>
<dbReference type="PANTHER" id="PTHR34856:SF2">
    <property type="entry name" value="PROTEIN NRFD"/>
    <property type="match status" value="1"/>
</dbReference>
<feature type="transmembrane region" description="Helical" evidence="8">
    <location>
        <begin position="102"/>
        <end position="120"/>
    </location>
</feature>
<dbReference type="eggNOG" id="arCOG02025">
    <property type="taxonomic scope" value="Archaea"/>
</dbReference>
<evidence type="ECO:0000256" key="5">
    <source>
        <dbReference type="ARBA" id="ARBA00022989"/>
    </source>
</evidence>
<proteinExistence type="inferred from homology"/>
<feature type="transmembrane region" description="Helical" evidence="8">
    <location>
        <begin position="64"/>
        <end position="90"/>
    </location>
</feature>
<reference evidence="9 10" key="1">
    <citation type="submission" date="2012-11" db="EMBL/GenBank/DDBJ databases">
        <title>FINISHED of Natronococcus occultus SP4, DSM 3396.</title>
        <authorList>
            <consortium name="DOE Joint Genome Institute"/>
            <person name="Eisen J."/>
            <person name="Huntemann M."/>
            <person name="Wei C.-L."/>
            <person name="Han J."/>
            <person name="Detter J.C."/>
            <person name="Han C."/>
            <person name="Tapia R."/>
            <person name="Chen A."/>
            <person name="Kyrpides N."/>
            <person name="Mavromatis K."/>
            <person name="Markowitz V."/>
            <person name="Szeto E."/>
            <person name="Ivanova N."/>
            <person name="Mikhailova N."/>
            <person name="Ovchinnikova G."/>
            <person name="Pagani I."/>
            <person name="Pati A."/>
            <person name="Goodwin L."/>
            <person name="Nordberg H.P."/>
            <person name="Cantor M.N."/>
            <person name="Hua S.X."/>
            <person name="Woyke T."/>
            <person name="Eisen J."/>
            <person name="Klenk H.-P."/>
            <person name="Klenk H.-P."/>
        </authorList>
    </citation>
    <scope>NUCLEOTIDE SEQUENCE [LARGE SCALE GENOMIC DNA]</scope>
    <source>
        <strain evidence="9 10">SP4</strain>
    </source>
</reference>
<dbReference type="GeneID" id="14404695"/>
<dbReference type="OrthoDB" id="200631at2157"/>
<comment type="subcellular location">
    <subcellularLocation>
        <location evidence="1">Cell membrane</location>
        <topology evidence="1">Multi-pass membrane protein</topology>
    </subcellularLocation>
</comment>
<dbReference type="PANTHER" id="PTHR34856">
    <property type="entry name" value="PROTEIN NRFD"/>
    <property type="match status" value="1"/>
</dbReference>
<dbReference type="Proteomes" id="UP000010878">
    <property type="component" value="Chromosome"/>
</dbReference>
<feature type="transmembrane region" description="Helical" evidence="8">
    <location>
        <begin position="401"/>
        <end position="425"/>
    </location>
</feature>
<evidence type="ECO:0000256" key="6">
    <source>
        <dbReference type="ARBA" id="ARBA00023136"/>
    </source>
</evidence>
<accession>L0JXD2</accession>
<dbReference type="EMBL" id="CP003929">
    <property type="protein sequence ID" value="AGB37416.1"/>
    <property type="molecule type" value="Genomic_DNA"/>
</dbReference>
<evidence type="ECO:0000313" key="9">
    <source>
        <dbReference type="EMBL" id="AGB37416.1"/>
    </source>
</evidence>
<keyword evidence="6 8" id="KW-0472">Membrane</keyword>
<dbReference type="Pfam" id="PF03916">
    <property type="entry name" value="NrfD"/>
    <property type="match status" value="1"/>
</dbReference>
<name>L0JXD2_9EURY</name>
<evidence type="ECO:0000256" key="1">
    <source>
        <dbReference type="ARBA" id="ARBA00004651"/>
    </source>
</evidence>
<feature type="transmembrane region" description="Helical" evidence="8">
    <location>
        <begin position="247"/>
        <end position="267"/>
    </location>
</feature>
<keyword evidence="10" id="KW-1185">Reference proteome</keyword>
<comment type="similarity">
    <text evidence="2">Belongs to the NrfD family.</text>
</comment>
<feature type="transmembrane region" description="Helical" evidence="8">
    <location>
        <begin position="326"/>
        <end position="346"/>
    </location>
</feature>
<evidence type="ECO:0000256" key="2">
    <source>
        <dbReference type="ARBA" id="ARBA00008929"/>
    </source>
</evidence>
<organism evidence="9 10">
    <name type="scientific">Natronococcus occultus SP4</name>
    <dbReference type="NCBI Taxonomy" id="694430"/>
    <lineage>
        <taxon>Archaea</taxon>
        <taxon>Methanobacteriati</taxon>
        <taxon>Methanobacteriota</taxon>
        <taxon>Stenosarchaea group</taxon>
        <taxon>Halobacteria</taxon>
        <taxon>Halobacteriales</taxon>
        <taxon>Natrialbaceae</taxon>
        <taxon>Natronococcus</taxon>
    </lineage>
</organism>
<feature type="transmembrane region" description="Helical" evidence="8">
    <location>
        <begin position="204"/>
        <end position="227"/>
    </location>
</feature>
<protein>
    <submittedName>
        <fullName evidence="9">Polysulfide reductase</fullName>
    </submittedName>
</protein>
<evidence type="ECO:0000256" key="3">
    <source>
        <dbReference type="ARBA" id="ARBA00022475"/>
    </source>
</evidence>
<evidence type="ECO:0000256" key="8">
    <source>
        <dbReference type="SAM" id="Phobius"/>
    </source>
</evidence>
<feature type="transmembrane region" description="Helical" evidence="8">
    <location>
        <begin position="21"/>
        <end position="44"/>
    </location>
</feature>